<feature type="transmembrane region" description="Helical" evidence="1">
    <location>
        <begin position="83"/>
        <end position="104"/>
    </location>
</feature>
<proteinExistence type="predicted"/>
<dbReference type="InterPro" id="IPR018729">
    <property type="entry name" value="DUF2269_transmembrane"/>
</dbReference>
<feature type="transmembrane region" description="Helical" evidence="1">
    <location>
        <begin position="13"/>
        <end position="36"/>
    </location>
</feature>
<reference evidence="2" key="1">
    <citation type="submission" date="2022-04" db="EMBL/GenBank/DDBJ databases">
        <authorList>
            <person name="Criscuolo A."/>
        </authorList>
    </citation>
    <scope>NUCLEOTIDE SEQUENCE</scope>
    <source>
        <strain evidence="2">CIP111895</strain>
    </source>
</reference>
<keyword evidence="1" id="KW-1133">Transmembrane helix</keyword>
<dbReference type="EMBL" id="CALBWS010000015">
    <property type="protein sequence ID" value="CAH2715264.1"/>
    <property type="molecule type" value="Genomic_DNA"/>
</dbReference>
<evidence type="ECO:0000313" key="2">
    <source>
        <dbReference type="EMBL" id="CAH2715264.1"/>
    </source>
</evidence>
<protein>
    <recommendedName>
        <fullName evidence="4">DUF2269 domain-containing protein</fullName>
    </recommendedName>
</protein>
<sequence length="157" mass="17647">MEVDTPVSTIYNIIVFIHIFSAILGMGPGFVLTTVVKSGNTMTELKHSYKIRHKLHIFVMIGGILLLITGLAMGYINPSLFRMGWYVTSLVLFLAALAIGPLVLSPRSKPVKALLESHNGEVIPEEYWRLSKVLFRYENLENVIFLIIIALMITKPF</sequence>
<keyword evidence="3" id="KW-1185">Reference proteome</keyword>
<gene>
    <name evidence="2" type="ORF">BACCIP111895_02448</name>
</gene>
<keyword evidence="1" id="KW-0812">Transmembrane</keyword>
<accession>A0ABN8KRR9</accession>
<keyword evidence="1" id="KW-0472">Membrane</keyword>
<evidence type="ECO:0000256" key="1">
    <source>
        <dbReference type="SAM" id="Phobius"/>
    </source>
</evidence>
<evidence type="ECO:0000313" key="3">
    <source>
        <dbReference type="Proteomes" id="UP000838308"/>
    </source>
</evidence>
<dbReference type="Pfam" id="PF10027">
    <property type="entry name" value="DUF2269"/>
    <property type="match status" value="1"/>
</dbReference>
<comment type="caution">
    <text evidence="2">The sequence shown here is derived from an EMBL/GenBank/DDBJ whole genome shotgun (WGS) entry which is preliminary data.</text>
</comment>
<name>A0ABN8KRR9_9BACI</name>
<dbReference type="Proteomes" id="UP000838308">
    <property type="component" value="Unassembled WGS sequence"/>
</dbReference>
<evidence type="ECO:0008006" key="4">
    <source>
        <dbReference type="Google" id="ProtNLM"/>
    </source>
</evidence>
<organism evidence="2 3">
    <name type="scientific">Neobacillus rhizosphaerae</name>
    <dbReference type="NCBI Taxonomy" id="2880965"/>
    <lineage>
        <taxon>Bacteria</taxon>
        <taxon>Bacillati</taxon>
        <taxon>Bacillota</taxon>
        <taxon>Bacilli</taxon>
        <taxon>Bacillales</taxon>
        <taxon>Bacillaceae</taxon>
        <taxon>Neobacillus</taxon>
    </lineage>
</organism>
<feature type="transmembrane region" description="Helical" evidence="1">
    <location>
        <begin position="57"/>
        <end position="77"/>
    </location>
</feature>